<name>A0ABW2ZTQ9_9MICO</name>
<dbReference type="Proteomes" id="UP001597042">
    <property type="component" value="Unassembled WGS sequence"/>
</dbReference>
<dbReference type="PANTHER" id="PTHR47505">
    <property type="entry name" value="DNA UTILIZATION PROTEIN YHGH"/>
    <property type="match status" value="1"/>
</dbReference>
<evidence type="ECO:0000256" key="1">
    <source>
        <dbReference type="ARBA" id="ARBA00008007"/>
    </source>
</evidence>
<dbReference type="Gene3D" id="3.40.50.2020">
    <property type="match status" value="1"/>
</dbReference>
<reference evidence="4" key="1">
    <citation type="journal article" date="2019" name="Int. J. Syst. Evol. Microbiol.">
        <title>The Global Catalogue of Microorganisms (GCM) 10K type strain sequencing project: providing services to taxonomists for standard genome sequencing and annotation.</title>
        <authorList>
            <consortium name="The Broad Institute Genomics Platform"/>
            <consortium name="The Broad Institute Genome Sequencing Center for Infectious Disease"/>
            <person name="Wu L."/>
            <person name="Ma J."/>
        </authorList>
    </citation>
    <scope>NUCLEOTIDE SEQUENCE [LARGE SCALE GENOMIC DNA]</scope>
    <source>
        <strain evidence="4">CCUG 50754</strain>
    </source>
</reference>
<dbReference type="PANTHER" id="PTHR47505:SF1">
    <property type="entry name" value="DNA UTILIZATION PROTEIN YHGH"/>
    <property type="match status" value="1"/>
</dbReference>
<gene>
    <name evidence="3" type="ORF">ACFQZV_12235</name>
</gene>
<organism evidence="3 4">
    <name type="scientific">Microbacterium koreense</name>
    <dbReference type="NCBI Taxonomy" id="323761"/>
    <lineage>
        <taxon>Bacteria</taxon>
        <taxon>Bacillati</taxon>
        <taxon>Actinomycetota</taxon>
        <taxon>Actinomycetes</taxon>
        <taxon>Micrococcales</taxon>
        <taxon>Microbacteriaceae</taxon>
        <taxon>Microbacterium</taxon>
    </lineage>
</organism>
<evidence type="ECO:0000313" key="4">
    <source>
        <dbReference type="Proteomes" id="UP001597042"/>
    </source>
</evidence>
<evidence type="ECO:0000259" key="2">
    <source>
        <dbReference type="Pfam" id="PF00156"/>
    </source>
</evidence>
<comment type="caution">
    <text evidence="3">The sequence shown here is derived from an EMBL/GenBank/DDBJ whole genome shotgun (WGS) entry which is preliminary data.</text>
</comment>
<dbReference type="InterPro" id="IPR029057">
    <property type="entry name" value="PRTase-like"/>
</dbReference>
<dbReference type="InterPro" id="IPR051910">
    <property type="entry name" value="ComF/GntX_DNA_util-trans"/>
</dbReference>
<protein>
    <submittedName>
        <fullName evidence="3">ComF family protein</fullName>
    </submittedName>
</protein>
<comment type="similarity">
    <text evidence="1">Belongs to the ComF/GntX family.</text>
</comment>
<dbReference type="Pfam" id="PF00156">
    <property type="entry name" value="Pribosyltran"/>
    <property type="match status" value="1"/>
</dbReference>
<dbReference type="CDD" id="cd06223">
    <property type="entry name" value="PRTases_typeI"/>
    <property type="match status" value="1"/>
</dbReference>
<proteinExistence type="inferred from homology"/>
<sequence length="222" mass="23384">MTASDFVRRALADALALLIPVTCAGCDAPDAALCDTCGPGLRPRIIARTIAGVPVRAGVSYDGVVARSIRALKEDGRVGLARAFAPALAAAAEPWDDCVFVPVPTSRRSFRRRGFHVADLVARRAGLRVARLLRYSRQPDDQRGLGIDARRANVEESMAARAGGGGRVVLLDDVVTTGATIGEAIRAARTGGFDVLGAVAIAATPRRDAMSRPFRDAPENGR</sequence>
<accession>A0ABW2ZTQ9</accession>
<evidence type="ECO:0000313" key="3">
    <source>
        <dbReference type="EMBL" id="MFD0782062.1"/>
    </source>
</evidence>
<dbReference type="SUPFAM" id="SSF53271">
    <property type="entry name" value="PRTase-like"/>
    <property type="match status" value="1"/>
</dbReference>
<dbReference type="RefSeq" id="WP_378753042.1">
    <property type="nucleotide sequence ID" value="NZ_JBHSSV010000013.1"/>
</dbReference>
<feature type="domain" description="Phosphoribosyltransferase" evidence="2">
    <location>
        <begin position="112"/>
        <end position="207"/>
    </location>
</feature>
<dbReference type="EMBL" id="JBHTIM010000001">
    <property type="protein sequence ID" value="MFD0782062.1"/>
    <property type="molecule type" value="Genomic_DNA"/>
</dbReference>
<dbReference type="InterPro" id="IPR000836">
    <property type="entry name" value="PRTase_dom"/>
</dbReference>
<keyword evidence="4" id="KW-1185">Reference proteome</keyword>